<dbReference type="Proteomes" id="UP000016860">
    <property type="component" value="Unassembled WGS sequence"/>
</dbReference>
<dbReference type="EMBL" id="ATAY01000039">
    <property type="protein sequence ID" value="EPR11490.1"/>
    <property type="molecule type" value="Genomic_DNA"/>
</dbReference>
<feature type="transmembrane region" description="Helical" evidence="1">
    <location>
        <begin position="12"/>
        <end position="29"/>
    </location>
</feature>
<keyword evidence="1" id="KW-0812">Transmembrane</keyword>
<evidence type="ECO:0000313" key="2">
    <source>
        <dbReference type="EMBL" id="EPR11490.1"/>
    </source>
</evidence>
<proteinExistence type="predicted"/>
<gene>
    <name evidence="2" type="ORF">L323_11845</name>
</gene>
<reference evidence="2 3" key="1">
    <citation type="journal article" date="2013" name="Genome Announc.">
        <title>Draft Genome Sequence of the Cellulolytic Bacterium Clostridium papyrosolvens C7 (ATCC 700395).</title>
        <authorList>
            <person name="Zepeda V."/>
            <person name="Dassa B."/>
            <person name="Borovok I."/>
            <person name="Lamed R."/>
            <person name="Bayer E.A."/>
            <person name="Cate J.H."/>
        </authorList>
    </citation>
    <scope>NUCLEOTIDE SEQUENCE [LARGE SCALE GENOMIC DNA]</scope>
    <source>
        <strain evidence="2 3">C7</strain>
    </source>
</reference>
<comment type="caution">
    <text evidence="2">The sequence shown here is derived from an EMBL/GenBank/DDBJ whole genome shotgun (WGS) entry which is preliminary data.</text>
</comment>
<keyword evidence="1" id="KW-0472">Membrane</keyword>
<sequence length="88" mass="9879">MYDLERTKKTIIIMFCLSAVSLILTFIGFAGGGEELIRYGFMNNPGHTILMFVSAGVFIISILTGFGFKALFKDITEELKYIDSKKQN</sequence>
<dbReference type="RefSeq" id="WP_020815867.1">
    <property type="nucleotide sequence ID" value="NZ_ATAY01000039.1"/>
</dbReference>
<dbReference type="AlphaFoldDB" id="U4R0Q4"/>
<protein>
    <recommendedName>
        <fullName evidence="4">Glycosyl transferase</fullName>
    </recommendedName>
</protein>
<feature type="transmembrane region" description="Helical" evidence="1">
    <location>
        <begin position="49"/>
        <end position="72"/>
    </location>
</feature>
<evidence type="ECO:0000256" key="1">
    <source>
        <dbReference type="SAM" id="Phobius"/>
    </source>
</evidence>
<organism evidence="2 3">
    <name type="scientific">Ruminiclostridium papyrosolvens C7</name>
    <dbReference type="NCBI Taxonomy" id="1330534"/>
    <lineage>
        <taxon>Bacteria</taxon>
        <taxon>Bacillati</taxon>
        <taxon>Bacillota</taxon>
        <taxon>Clostridia</taxon>
        <taxon>Eubacteriales</taxon>
        <taxon>Oscillospiraceae</taxon>
        <taxon>Ruminiclostridium</taxon>
    </lineage>
</organism>
<keyword evidence="1" id="KW-1133">Transmembrane helix</keyword>
<dbReference type="OrthoDB" id="2083912at2"/>
<dbReference type="PATRIC" id="fig|1330534.3.peg.2364"/>
<name>U4R0Q4_9FIRM</name>
<accession>U4R0Q4</accession>
<evidence type="ECO:0000313" key="3">
    <source>
        <dbReference type="Proteomes" id="UP000016860"/>
    </source>
</evidence>
<evidence type="ECO:0008006" key="4">
    <source>
        <dbReference type="Google" id="ProtNLM"/>
    </source>
</evidence>